<dbReference type="GO" id="GO:0005085">
    <property type="term" value="F:guanyl-nucleotide exchange factor activity"/>
    <property type="evidence" value="ECO:0007669"/>
    <property type="project" value="UniProtKB-KW"/>
</dbReference>
<dbReference type="AlphaFoldDB" id="A0A8T2N6W3"/>
<keyword evidence="1" id="KW-0344">Guanine-nucleotide releasing factor</keyword>
<dbReference type="PROSITE" id="PS50003">
    <property type="entry name" value="PH_DOMAIN"/>
    <property type="match status" value="1"/>
</dbReference>
<gene>
    <name evidence="5" type="ORF">JZ751_015528</name>
</gene>
<feature type="compositionally biased region" description="Basic and acidic residues" evidence="3">
    <location>
        <begin position="507"/>
        <end position="516"/>
    </location>
</feature>
<dbReference type="Proteomes" id="UP000824540">
    <property type="component" value="Unassembled WGS sequence"/>
</dbReference>
<dbReference type="InterPro" id="IPR011993">
    <property type="entry name" value="PH-like_dom_sf"/>
</dbReference>
<reference evidence="5" key="1">
    <citation type="thesis" date="2021" institute="BYU ScholarsArchive" country="Provo, UT, USA">
        <title>Applications of and Algorithms for Genome Assembly and Genomic Analyses with an Emphasis on Marine Teleosts.</title>
        <authorList>
            <person name="Pickett B.D."/>
        </authorList>
    </citation>
    <scope>NUCLEOTIDE SEQUENCE</scope>
    <source>
        <strain evidence="5">HI-2016</strain>
    </source>
</reference>
<sequence length="601" mass="68249">MSYCSCRRKTRSTSSPQWLMAVGLWTGLVQDSKPSVISLQKLIVREVAHEEKAMFLICTSSADPEMYEIHASSKDDCAAWMARIRQAVESCPHVEEELFSEQEEARLLKLRLLQEQLMVKDAKIAQSLTEKLQMFADLKEVVTGQECDPTHSRLLLHGDSSDLQQGEQLLRGAVSEVENLQNLLLSGVQGVSPQAVARTEHVREVENRDQSQCVTSDLQVGDLSITENLKVKENPLTCNPVGIKSFPESEFFDRVLILSQKLYTLQVVLVQQDSQLELQRVALLEREGVRGGRGRGVGGALLEQEKQRNLERQREEMASFQRLQSQQRQEQARWEREREREQAEAEARDAALRLREEECRQQEVQMCETRAELDAQRQRYQQDLEHLRETTRSVERERKRLEQQNYFRKTKTISNPGAINMSSTQLLSNCTRLNGDFLAAKPHLRPALPSFPCDTAECPPKVPPRRESMVRSAPKAELPIHLISTTNQLHNPAPIQQKIPTKLALSKGKERRDRSKREHQRSHSGATLDLRQILPIRASGKEEGSVRGRSVSPLRLFNPDQPLPDTPPPPPPPSHAPSFHRPSGPQLSQASDIAKDDIIFF</sequence>
<dbReference type="OrthoDB" id="28045at2759"/>
<dbReference type="EMBL" id="JAFBMS010000249">
    <property type="protein sequence ID" value="KAG9332237.1"/>
    <property type="molecule type" value="Genomic_DNA"/>
</dbReference>
<evidence type="ECO:0000313" key="5">
    <source>
        <dbReference type="EMBL" id="KAG9332237.1"/>
    </source>
</evidence>
<dbReference type="PANTHER" id="PTHR47440">
    <property type="entry name" value="RIKEN CDNA A430078G23 GENE"/>
    <property type="match status" value="1"/>
</dbReference>
<feature type="compositionally biased region" description="Pro residues" evidence="3">
    <location>
        <begin position="561"/>
        <end position="575"/>
    </location>
</feature>
<keyword evidence="6" id="KW-1185">Reference proteome</keyword>
<name>A0A8T2N6W3_9TELE</name>
<dbReference type="InterPro" id="IPR041020">
    <property type="entry name" value="PH_16"/>
</dbReference>
<feature type="region of interest" description="Disordered" evidence="3">
    <location>
        <begin position="486"/>
        <end position="596"/>
    </location>
</feature>
<evidence type="ECO:0000313" key="6">
    <source>
        <dbReference type="Proteomes" id="UP000824540"/>
    </source>
</evidence>
<dbReference type="InterPro" id="IPR001849">
    <property type="entry name" value="PH_domain"/>
</dbReference>
<protein>
    <recommendedName>
        <fullName evidence="4">PH domain-containing protein</fullName>
    </recommendedName>
</protein>
<accession>A0A8T2N6W3</accession>
<keyword evidence="2" id="KW-0175">Coiled coil</keyword>
<dbReference type="InterPro" id="IPR053089">
    <property type="entry name" value="Rho_GEF18"/>
</dbReference>
<dbReference type="Gene3D" id="2.30.29.30">
    <property type="entry name" value="Pleckstrin-homology domain (PH domain)/Phosphotyrosine-binding domain (PTB)"/>
    <property type="match status" value="1"/>
</dbReference>
<feature type="coiled-coil region" evidence="2">
    <location>
        <begin position="303"/>
        <end position="404"/>
    </location>
</feature>
<dbReference type="Pfam" id="PF17838">
    <property type="entry name" value="PH_16"/>
    <property type="match status" value="1"/>
</dbReference>
<organism evidence="5 6">
    <name type="scientific">Albula glossodonta</name>
    <name type="common">roundjaw bonefish</name>
    <dbReference type="NCBI Taxonomy" id="121402"/>
    <lineage>
        <taxon>Eukaryota</taxon>
        <taxon>Metazoa</taxon>
        <taxon>Chordata</taxon>
        <taxon>Craniata</taxon>
        <taxon>Vertebrata</taxon>
        <taxon>Euteleostomi</taxon>
        <taxon>Actinopterygii</taxon>
        <taxon>Neopterygii</taxon>
        <taxon>Teleostei</taxon>
        <taxon>Albuliformes</taxon>
        <taxon>Albulidae</taxon>
        <taxon>Albula</taxon>
    </lineage>
</organism>
<evidence type="ECO:0000256" key="3">
    <source>
        <dbReference type="SAM" id="MobiDB-lite"/>
    </source>
</evidence>
<proteinExistence type="predicted"/>
<evidence type="ECO:0000256" key="1">
    <source>
        <dbReference type="ARBA" id="ARBA00022658"/>
    </source>
</evidence>
<feature type="domain" description="PH" evidence="4">
    <location>
        <begin position="1"/>
        <end position="89"/>
    </location>
</feature>
<evidence type="ECO:0000259" key="4">
    <source>
        <dbReference type="PROSITE" id="PS50003"/>
    </source>
</evidence>
<dbReference type="PANTHER" id="PTHR47440:SF1">
    <property type="entry name" value="RHO_RAC GUANINE NUCLEOTIDE EXCHANGE FACTOR 18"/>
    <property type="match status" value="1"/>
</dbReference>
<comment type="caution">
    <text evidence="5">The sequence shown here is derived from an EMBL/GenBank/DDBJ whole genome shotgun (WGS) entry which is preliminary data.</text>
</comment>
<dbReference type="SUPFAM" id="SSF50729">
    <property type="entry name" value="PH domain-like"/>
    <property type="match status" value="1"/>
</dbReference>
<evidence type="ECO:0000256" key="2">
    <source>
        <dbReference type="SAM" id="Coils"/>
    </source>
</evidence>